<feature type="region of interest" description="Disordered" evidence="1">
    <location>
        <begin position="83"/>
        <end position="106"/>
    </location>
</feature>
<reference evidence="2" key="1">
    <citation type="submission" date="2025-02" db="EMBL/GenBank/DDBJ databases">
        <authorList>
            <consortium name="NCBI Genome Project"/>
        </authorList>
    </citation>
    <scope>NUCLEOTIDE SEQUENCE</scope>
</reference>
<dbReference type="AlphaFoldDB" id="A0AAJ8BRY8"/>
<dbReference type="RefSeq" id="XP_059602588.1">
    <property type="nucleotide sequence ID" value="XM_059744737.1"/>
</dbReference>
<evidence type="ECO:0000256" key="1">
    <source>
        <dbReference type="SAM" id="MobiDB-lite"/>
    </source>
</evidence>
<proteinExistence type="predicted"/>
<organism evidence="2">
    <name type="scientific">Aspergillus niger</name>
    <dbReference type="NCBI Taxonomy" id="5061"/>
    <lineage>
        <taxon>Eukaryota</taxon>
        <taxon>Fungi</taxon>
        <taxon>Dikarya</taxon>
        <taxon>Ascomycota</taxon>
        <taxon>Pezizomycotina</taxon>
        <taxon>Eurotiomycetes</taxon>
        <taxon>Eurotiomycetidae</taxon>
        <taxon>Eurotiales</taxon>
        <taxon>Aspergillaceae</taxon>
        <taxon>Aspergillus</taxon>
        <taxon>Aspergillus subgen. Circumdati</taxon>
    </lineage>
</organism>
<evidence type="ECO:0000313" key="2">
    <source>
        <dbReference type="RefSeq" id="XP_059602588.1"/>
    </source>
</evidence>
<name>A0AAJ8BRY8_ASPNG</name>
<sequence>MGCVGLTISSTFCCFSRRKGDLTSRAICRKHSIVTSGVCCLGGDDDYDDDDESSECRKVRMVVVNERSRSVTIYKGRDRCQLRNTKSKDSASSSNQQIDQQKSERASEREMTALCYVPETDWKHCYLGGTESLTYPKQGAIHCEIDELSFAFVIPIWRGGGLIVGGGGLDHRSAPTWAGWPPFCPKIIQKHKGENTTGGNGYEVNYPAVIVTIARPWIQKMSSNYRDEREKKKKRDGGDT</sequence>
<reference evidence="2" key="2">
    <citation type="submission" date="2025-08" db="UniProtKB">
        <authorList>
            <consortium name="RefSeq"/>
        </authorList>
    </citation>
    <scope>IDENTIFICATION</scope>
</reference>
<accession>A0AAJ8BRY8</accession>
<feature type="compositionally biased region" description="Polar residues" evidence="1">
    <location>
        <begin position="90"/>
        <end position="100"/>
    </location>
</feature>
<dbReference type="VEuPathDB" id="FungiDB:An15g05900"/>
<dbReference type="KEGG" id="ang:An15g05900"/>
<protein>
    <submittedName>
        <fullName evidence="2">Uncharacterized protein</fullName>
    </submittedName>
</protein>
<dbReference type="GeneID" id="84593233"/>
<gene>
    <name evidence="2" type="ORF">An15g05900</name>
</gene>